<keyword evidence="4" id="KW-1185">Reference proteome</keyword>
<reference evidence="3 4" key="1">
    <citation type="journal article" date="2013" name="Curr. Biol.">
        <title>The Genome of the Foraminiferan Reticulomyxa filosa.</title>
        <authorList>
            <person name="Glockner G."/>
            <person name="Hulsmann N."/>
            <person name="Schleicher M."/>
            <person name="Noegel A.A."/>
            <person name="Eichinger L."/>
            <person name="Gallinger C."/>
            <person name="Pawlowski J."/>
            <person name="Sierra R."/>
            <person name="Euteneuer U."/>
            <person name="Pillet L."/>
            <person name="Moustafa A."/>
            <person name="Platzer M."/>
            <person name="Groth M."/>
            <person name="Szafranski K."/>
            <person name="Schliwa M."/>
        </authorList>
    </citation>
    <scope>NUCLEOTIDE SEQUENCE [LARGE SCALE GENOMIC DNA]</scope>
</reference>
<comment type="caution">
    <text evidence="3">The sequence shown here is derived from an EMBL/GenBank/DDBJ whole genome shotgun (WGS) entry which is preliminary data.</text>
</comment>
<keyword evidence="1" id="KW-0472">Membrane</keyword>
<dbReference type="Gene3D" id="1.10.540.10">
    <property type="entry name" value="Acyl-CoA dehydrogenase/oxidase, N-terminal domain"/>
    <property type="match status" value="1"/>
</dbReference>
<keyword evidence="1" id="KW-1133">Transmembrane helix</keyword>
<gene>
    <name evidence="3" type="ORF">RFI_27543</name>
</gene>
<organism evidence="3 4">
    <name type="scientific">Reticulomyxa filosa</name>
    <dbReference type="NCBI Taxonomy" id="46433"/>
    <lineage>
        <taxon>Eukaryota</taxon>
        <taxon>Sar</taxon>
        <taxon>Rhizaria</taxon>
        <taxon>Retaria</taxon>
        <taxon>Foraminifera</taxon>
        <taxon>Monothalamids</taxon>
        <taxon>Reticulomyxidae</taxon>
        <taxon>Reticulomyxa</taxon>
    </lineage>
</organism>
<name>X6M763_RETFI</name>
<evidence type="ECO:0000256" key="1">
    <source>
        <dbReference type="SAM" id="Phobius"/>
    </source>
</evidence>
<dbReference type="Pfam" id="PF02771">
    <property type="entry name" value="Acyl-CoA_dh_N"/>
    <property type="match status" value="1"/>
</dbReference>
<dbReference type="Proteomes" id="UP000023152">
    <property type="component" value="Unassembled WGS sequence"/>
</dbReference>
<feature type="transmembrane region" description="Helical" evidence="1">
    <location>
        <begin position="134"/>
        <end position="153"/>
    </location>
</feature>
<accession>X6M763</accession>
<dbReference type="OrthoDB" id="10254877at2759"/>
<feature type="domain" description="Acyl-CoA dehydrogenase/oxidase N-terminal" evidence="2">
    <location>
        <begin position="29"/>
        <end position="112"/>
    </location>
</feature>
<evidence type="ECO:0000313" key="3">
    <source>
        <dbReference type="EMBL" id="ETO09833.1"/>
    </source>
</evidence>
<dbReference type="GO" id="GO:0050660">
    <property type="term" value="F:flavin adenine dinucleotide binding"/>
    <property type="evidence" value="ECO:0007669"/>
    <property type="project" value="InterPro"/>
</dbReference>
<dbReference type="AlphaFoldDB" id="X6M763"/>
<dbReference type="EMBL" id="ASPP01023882">
    <property type="protein sequence ID" value="ETO09833.1"/>
    <property type="molecule type" value="Genomic_DNA"/>
</dbReference>
<sequence length="184" mass="21451">MAETEHAHLKDVDLISLTDWENHGSPYYTDMHRRWRQVVKKFCEKEVLPYIDKWEKEGNVPSEFYQKAYDSGVYSFFYPKEFGGTPFEGHESHDLFLFLIFYEQMTRAGSGGVRQTSVSAYLYKTHISTRKTTFFFFFGFCLLTAMLIHGIALPPVMVFGSLVNAYTNNSKTEMKSTKKKTKKK</sequence>
<dbReference type="InterPro" id="IPR037069">
    <property type="entry name" value="AcylCoA_DH/ox_N_sf"/>
</dbReference>
<protein>
    <submittedName>
        <fullName evidence="3">FadE13</fullName>
    </submittedName>
</protein>
<evidence type="ECO:0000259" key="2">
    <source>
        <dbReference type="Pfam" id="PF02771"/>
    </source>
</evidence>
<keyword evidence="1" id="KW-0812">Transmembrane</keyword>
<dbReference type="SUPFAM" id="SSF56645">
    <property type="entry name" value="Acyl-CoA dehydrogenase NM domain-like"/>
    <property type="match status" value="1"/>
</dbReference>
<evidence type="ECO:0000313" key="4">
    <source>
        <dbReference type="Proteomes" id="UP000023152"/>
    </source>
</evidence>
<dbReference type="InterPro" id="IPR013786">
    <property type="entry name" value="AcylCoA_DH/ox_N"/>
</dbReference>
<dbReference type="GO" id="GO:0016627">
    <property type="term" value="F:oxidoreductase activity, acting on the CH-CH group of donors"/>
    <property type="evidence" value="ECO:0007669"/>
    <property type="project" value="InterPro"/>
</dbReference>
<proteinExistence type="predicted"/>
<dbReference type="InterPro" id="IPR009100">
    <property type="entry name" value="AcylCoA_DH/oxidase_NM_dom_sf"/>
</dbReference>